<keyword evidence="3 8" id="KW-0805">Transcription regulation</keyword>
<feature type="compositionally biased region" description="Polar residues" evidence="9">
    <location>
        <begin position="110"/>
        <end position="126"/>
    </location>
</feature>
<evidence type="ECO:0000313" key="13">
    <source>
        <dbReference type="Proteomes" id="UP000026915"/>
    </source>
</evidence>
<dbReference type="SUPFAM" id="SSF54277">
    <property type="entry name" value="CAD &amp; PB1 domains"/>
    <property type="match status" value="1"/>
</dbReference>
<dbReference type="CDD" id="cd10017">
    <property type="entry name" value="B3_DNA"/>
    <property type="match status" value="1"/>
</dbReference>
<keyword evidence="4 8" id="KW-0238">DNA-binding</keyword>
<keyword evidence="13" id="KW-1185">Reference proteome</keyword>
<dbReference type="GO" id="GO:0005634">
    <property type="term" value="C:nucleus"/>
    <property type="evidence" value="ECO:0000318"/>
    <property type="project" value="GO_Central"/>
</dbReference>
<dbReference type="FunFam" id="2.30.30.1040:FF:000001">
    <property type="entry name" value="Auxin response factor"/>
    <property type="match status" value="1"/>
</dbReference>
<dbReference type="GO" id="GO:0006355">
    <property type="term" value="P:regulation of DNA-templated transcription"/>
    <property type="evidence" value="ECO:0000318"/>
    <property type="project" value="GO_Central"/>
</dbReference>
<dbReference type="SUPFAM" id="SSF101936">
    <property type="entry name" value="DNA-binding pseudobarrel domain"/>
    <property type="match status" value="1"/>
</dbReference>
<evidence type="ECO:0000256" key="1">
    <source>
        <dbReference type="ARBA" id="ARBA00004123"/>
    </source>
</evidence>
<evidence type="ECO:0000256" key="7">
    <source>
        <dbReference type="ARBA" id="ARBA00023294"/>
    </source>
</evidence>
<protein>
    <recommendedName>
        <fullName evidence="8">Auxin response factor</fullName>
    </recommendedName>
</protein>
<dbReference type="FunCoup" id="A0A061G7E1">
    <property type="interactions" value="1236"/>
</dbReference>
<dbReference type="InterPro" id="IPR044835">
    <property type="entry name" value="ARF_plant"/>
</dbReference>
<dbReference type="FunFam" id="3.10.20.90:FF:000047">
    <property type="entry name" value="Auxin response factor"/>
    <property type="match status" value="1"/>
</dbReference>
<dbReference type="Gramene" id="EOY25077">
    <property type="protein sequence ID" value="EOY25077"/>
    <property type="gene ID" value="TCM_016500"/>
</dbReference>
<dbReference type="SMART" id="SM01019">
    <property type="entry name" value="B3"/>
    <property type="match status" value="1"/>
</dbReference>
<proteinExistence type="inferred from homology"/>
<dbReference type="Pfam" id="PF02362">
    <property type="entry name" value="B3"/>
    <property type="match status" value="1"/>
</dbReference>
<feature type="compositionally biased region" description="Low complexity" evidence="9">
    <location>
        <begin position="577"/>
        <end position="586"/>
    </location>
</feature>
<feature type="compositionally biased region" description="Polar residues" evidence="9">
    <location>
        <begin position="518"/>
        <end position="549"/>
    </location>
</feature>
<feature type="domain" description="TF-B3" evidence="10">
    <location>
        <begin position="130"/>
        <end position="232"/>
    </location>
</feature>
<evidence type="ECO:0000256" key="6">
    <source>
        <dbReference type="ARBA" id="ARBA00023242"/>
    </source>
</evidence>
<dbReference type="PANTHER" id="PTHR31384:SF1">
    <property type="entry name" value="AUXIN RESPONSE FACTOR 9"/>
    <property type="match status" value="1"/>
</dbReference>
<evidence type="ECO:0000256" key="5">
    <source>
        <dbReference type="ARBA" id="ARBA00023163"/>
    </source>
</evidence>
<evidence type="ECO:0000313" key="12">
    <source>
        <dbReference type="EMBL" id="EOY25077.1"/>
    </source>
</evidence>
<dbReference type="InterPro" id="IPR010525">
    <property type="entry name" value="ARF_dom"/>
</dbReference>
<dbReference type="InParanoid" id="A0A061G7E1"/>
<feature type="domain" description="PB1" evidence="11">
    <location>
        <begin position="586"/>
        <end position="667"/>
    </location>
</feature>
<dbReference type="FunFam" id="2.40.330.10:FF:000001">
    <property type="entry name" value="Auxin response factor"/>
    <property type="match status" value="1"/>
</dbReference>
<comment type="function">
    <text evidence="8">Auxin response factors (ARFs) are transcriptional factors that bind specifically to the DNA sequence 5'-TGTCTC-3' found in the auxin-responsive promoter elements (AuxREs).</text>
</comment>
<feature type="region of interest" description="Disordered" evidence="9">
    <location>
        <begin position="518"/>
        <end position="588"/>
    </location>
</feature>
<dbReference type="OMA" id="QCYREAT"/>
<dbReference type="GO" id="GO:0009734">
    <property type="term" value="P:auxin-activated signaling pathway"/>
    <property type="evidence" value="ECO:0007669"/>
    <property type="project" value="UniProtKB-KW"/>
</dbReference>
<keyword evidence="7 8" id="KW-0927">Auxin signaling pathway</keyword>
<dbReference type="EMBL" id="CM001881">
    <property type="protein sequence ID" value="EOY25077.1"/>
    <property type="molecule type" value="Genomic_DNA"/>
</dbReference>
<evidence type="ECO:0000256" key="8">
    <source>
        <dbReference type="RuleBase" id="RU004561"/>
    </source>
</evidence>
<dbReference type="Gene3D" id="3.10.20.90">
    <property type="entry name" value="Phosphatidylinositol 3-kinase Catalytic Subunit, Chain A, domain 1"/>
    <property type="match status" value="1"/>
</dbReference>
<gene>
    <name evidence="12" type="ORF">TCM_016500</name>
</gene>
<dbReference type="InterPro" id="IPR003340">
    <property type="entry name" value="B3_DNA-bd"/>
</dbReference>
<dbReference type="Gene3D" id="2.30.30.1040">
    <property type="match status" value="1"/>
</dbReference>
<dbReference type="STRING" id="3641.A0A061G7E1"/>
<reference evidence="12 13" key="1">
    <citation type="journal article" date="2013" name="Genome Biol.">
        <title>The genome sequence of the most widely cultivated cacao type and its use to identify candidate genes regulating pod color.</title>
        <authorList>
            <person name="Motamayor J.C."/>
            <person name="Mockaitis K."/>
            <person name="Schmutz J."/>
            <person name="Haiminen N."/>
            <person name="Iii D.L."/>
            <person name="Cornejo O."/>
            <person name="Findley S.D."/>
            <person name="Zheng P."/>
            <person name="Utro F."/>
            <person name="Royaert S."/>
            <person name="Saski C."/>
            <person name="Jenkins J."/>
            <person name="Podicheti R."/>
            <person name="Zhao M."/>
            <person name="Scheffler B.E."/>
            <person name="Stack J.C."/>
            <person name="Feltus F.A."/>
            <person name="Mustiga G.M."/>
            <person name="Amores F."/>
            <person name="Phillips W."/>
            <person name="Marelli J.P."/>
            <person name="May G.D."/>
            <person name="Shapiro H."/>
            <person name="Ma J."/>
            <person name="Bustamante C.D."/>
            <person name="Schnell R.J."/>
            <person name="Main D."/>
            <person name="Gilbert D."/>
            <person name="Parida L."/>
            <person name="Kuhn D.N."/>
        </authorList>
    </citation>
    <scope>NUCLEOTIDE SEQUENCE [LARGE SCALE GENOMIC DNA]</scope>
    <source>
        <strain evidence="13">cv. Matina 1-6</strain>
    </source>
</reference>
<dbReference type="Proteomes" id="UP000026915">
    <property type="component" value="Chromosome 3"/>
</dbReference>
<evidence type="ECO:0000256" key="2">
    <source>
        <dbReference type="ARBA" id="ARBA00007853"/>
    </source>
</evidence>
<name>A0A061G7E1_THECC</name>
<feature type="region of interest" description="Disordered" evidence="9">
    <location>
        <begin position="107"/>
        <end position="127"/>
    </location>
</feature>
<comment type="subunit">
    <text evidence="8">Homodimers and heterodimers.</text>
</comment>
<dbReference type="Pfam" id="PF06507">
    <property type="entry name" value="ARF_AD"/>
    <property type="match status" value="1"/>
</dbReference>
<evidence type="ECO:0000256" key="4">
    <source>
        <dbReference type="ARBA" id="ARBA00023125"/>
    </source>
</evidence>
<dbReference type="Pfam" id="PF02309">
    <property type="entry name" value="AUX_IAA"/>
    <property type="match status" value="2"/>
</dbReference>
<dbReference type="GO" id="GO:0000976">
    <property type="term" value="F:transcription cis-regulatory region binding"/>
    <property type="evidence" value="ECO:0000318"/>
    <property type="project" value="GO_Central"/>
</dbReference>
<dbReference type="InterPro" id="IPR053793">
    <property type="entry name" value="PB1-like"/>
</dbReference>
<dbReference type="InterPro" id="IPR015300">
    <property type="entry name" value="DNA-bd_pseudobarrel_sf"/>
</dbReference>
<comment type="subcellular location">
    <subcellularLocation>
        <location evidence="1 8">Nucleus</location>
    </subcellularLocation>
</comment>
<evidence type="ECO:0000256" key="3">
    <source>
        <dbReference type="ARBA" id="ARBA00023015"/>
    </source>
</evidence>
<sequence>MMANRGGSFSQTNNVSSEGDGVDDLYMELWKLCAGPLVEVPRANERVYYFPQGHMEQLEASTNQELNQRIPLFNLPPKILCRVVHIQLLAEQETDEVYAQITLLPEANQPEPTSPDQSPPESQRPTVHSFCKVLTASDTSTHGGFSVLRKHATECLPPLDMNQATPTQELVAKDLHGYEWRFKHIFRGQPRRHLLTTGWSTFVTSKRLVAGDSFVFLRGENGELCVGVRRVARQQSSMPSSVISSQSMHLGVLATASHAVSTQTLFVVYYKPRTSQFIIGLNRYLEALNNKFAVGMRFKMRFEGEDSPERRFSGTIVGVEDFSPHWKDSQWRSLKVQWDEPASIPRPDRVSPWEIEPFAAPIPPTLGQPLAAKNKRPRPPTEIPALDLSSTASAPWNSGVMHSHDLTRRNITAEAKRNENHVMWHHMQTDMNSNCSSISKTQNEGSWLSSPGMSVSQHLFPDGREDSKSVSGWPVLSGFSKQQLKNESTFDPIEKVKKFETASSCRLFGIELINHSASSTPLERTPTQLSTMTGGSTEGHGQSSLSPADSDQKSEISKDSKGKKQEQLQVSAKEIQSRQSCSSSTRSRTKVQMQGVAVGRAVDLTMLEGYDQLIDELEEMFDIKGGLRPRNKWEIVYTDDEGDMMLVGDDPWLEFCNMVRRIFICSSQDVKKMSTGSKLPMASIEVEGTVISSDSAEN</sequence>
<keyword evidence="6 8" id="KW-0539">Nucleus</keyword>
<evidence type="ECO:0000259" key="10">
    <source>
        <dbReference type="PROSITE" id="PS50863"/>
    </source>
</evidence>
<evidence type="ECO:0000259" key="11">
    <source>
        <dbReference type="PROSITE" id="PS51745"/>
    </source>
</evidence>
<dbReference type="PROSITE" id="PS51745">
    <property type="entry name" value="PB1"/>
    <property type="match status" value="1"/>
</dbReference>
<dbReference type="PROSITE" id="PS50863">
    <property type="entry name" value="B3"/>
    <property type="match status" value="1"/>
</dbReference>
<dbReference type="InterPro" id="IPR033389">
    <property type="entry name" value="AUX/IAA_dom"/>
</dbReference>
<evidence type="ECO:0000256" key="9">
    <source>
        <dbReference type="SAM" id="MobiDB-lite"/>
    </source>
</evidence>
<dbReference type="Gene3D" id="2.40.330.10">
    <property type="entry name" value="DNA-binding pseudobarrel domain"/>
    <property type="match status" value="1"/>
</dbReference>
<keyword evidence="5 8" id="KW-0804">Transcription</keyword>
<comment type="similarity">
    <text evidence="2 8">Belongs to the ARF family.</text>
</comment>
<organism evidence="12 13">
    <name type="scientific">Theobroma cacao</name>
    <name type="common">Cacao</name>
    <name type="synonym">Cocoa</name>
    <dbReference type="NCBI Taxonomy" id="3641"/>
    <lineage>
        <taxon>Eukaryota</taxon>
        <taxon>Viridiplantae</taxon>
        <taxon>Streptophyta</taxon>
        <taxon>Embryophyta</taxon>
        <taxon>Tracheophyta</taxon>
        <taxon>Spermatophyta</taxon>
        <taxon>Magnoliopsida</taxon>
        <taxon>eudicotyledons</taxon>
        <taxon>Gunneridae</taxon>
        <taxon>Pentapetalae</taxon>
        <taxon>rosids</taxon>
        <taxon>malvids</taxon>
        <taxon>Malvales</taxon>
        <taxon>Malvaceae</taxon>
        <taxon>Byttnerioideae</taxon>
        <taxon>Theobroma</taxon>
    </lineage>
</organism>
<dbReference type="PANTHER" id="PTHR31384">
    <property type="entry name" value="AUXIN RESPONSE FACTOR 4-RELATED"/>
    <property type="match status" value="1"/>
</dbReference>
<feature type="compositionally biased region" description="Basic and acidic residues" evidence="9">
    <location>
        <begin position="550"/>
        <end position="566"/>
    </location>
</feature>
<accession>A0A061G7E1</accession>
<dbReference type="eggNOG" id="ENOG502QTME">
    <property type="taxonomic scope" value="Eukaryota"/>
</dbReference>
<dbReference type="AlphaFoldDB" id="A0A061G7E1"/>